<name>A0ABQ4SXT9_9HYPH</name>
<keyword evidence="2" id="KW-0547">Nucleotide-binding</keyword>
<dbReference type="InterPro" id="IPR008266">
    <property type="entry name" value="Tyr_kinase_AS"/>
</dbReference>
<dbReference type="InterPro" id="IPR000719">
    <property type="entry name" value="Prot_kinase_dom"/>
</dbReference>
<keyword evidence="9" id="KW-1185">Reference proteome</keyword>
<keyword evidence="1" id="KW-0808">Transferase</keyword>
<evidence type="ECO:0000259" key="7">
    <source>
        <dbReference type="PROSITE" id="PS50011"/>
    </source>
</evidence>
<reference evidence="8" key="1">
    <citation type="journal article" date="2021" name="Front. Microbiol.">
        <title>Comprehensive Comparative Genomics and Phenotyping of Methylobacterium Species.</title>
        <authorList>
            <person name="Alessa O."/>
            <person name="Ogura Y."/>
            <person name="Fujitani Y."/>
            <person name="Takami H."/>
            <person name="Hayashi T."/>
            <person name="Sahin N."/>
            <person name="Tani A."/>
        </authorList>
    </citation>
    <scope>NUCLEOTIDE SEQUENCE</scope>
    <source>
        <strain evidence="8">LMG 23639</strain>
    </source>
</reference>
<feature type="compositionally biased region" description="Pro residues" evidence="5">
    <location>
        <begin position="427"/>
        <end position="440"/>
    </location>
</feature>
<reference evidence="8" key="2">
    <citation type="submission" date="2021-08" db="EMBL/GenBank/DDBJ databases">
        <authorList>
            <person name="Tani A."/>
            <person name="Ola A."/>
            <person name="Ogura Y."/>
            <person name="Katsura K."/>
            <person name="Hayashi T."/>
        </authorList>
    </citation>
    <scope>NUCLEOTIDE SEQUENCE</scope>
    <source>
        <strain evidence="8">LMG 23639</strain>
    </source>
</reference>
<keyword evidence="6" id="KW-1133">Transmembrane helix</keyword>
<evidence type="ECO:0000256" key="5">
    <source>
        <dbReference type="SAM" id="MobiDB-lite"/>
    </source>
</evidence>
<evidence type="ECO:0000256" key="2">
    <source>
        <dbReference type="ARBA" id="ARBA00022741"/>
    </source>
</evidence>
<keyword evidence="6" id="KW-0812">Transmembrane</keyword>
<feature type="compositionally biased region" description="Polar residues" evidence="5">
    <location>
        <begin position="401"/>
        <end position="411"/>
    </location>
</feature>
<evidence type="ECO:0000256" key="1">
    <source>
        <dbReference type="ARBA" id="ARBA00022679"/>
    </source>
</evidence>
<evidence type="ECO:0000256" key="3">
    <source>
        <dbReference type="ARBA" id="ARBA00022777"/>
    </source>
</evidence>
<sequence>MSERTVVEPRPPARAGPGTRLNDLYEIDALLAAGGMGEVFRGHAIETGDAVAIKTIRPDFAGNAQALALFRKEAAALRDVHHGAVVRYYVFSIDRRLDLPYLAMEFVTGESLAERLRSGPLSFEEVEILRRRLAGGLQAAHEAGIVHRDISPDNVILPGGDPARAKIIDFGIARSATGQTVIGDGFAGKYDYVSPEQLGLQGGDVTARSDIYSLGLVLAEASRGRRVDMGGSPAEFVARRSALPDLAGLDARLRPLIEAMLQPDPSRRPESMAAVESWRPVARDVPRAIPPARRGRVVALVLGTLALAAAVVAALLLSRPETTAPPQAGGPALSERPVPAEAPRLDTAPAEQAAPGGRTAPSGPALPPASETPEGKAATAPLQTPGSEPGPDQADGGRGRNTPTVSESPSQGAAAPENRPKPATAPVAPPVTPPTAPSPTPIERVAAFIRDYRGGPCFFLNPTAVGAASATVEAYGTDPAPARAFDAAFRAAFGFEARIQLRQIESGQCPVIELLAAQAQAKPAGVPILQIDADRIRGGDELKGRVEWGDPRSLRLWLVEGDGTLHDLTGSLKRGEGRAGFAVRLERPAGDPWRPQLLVAVSGGEAAARQGSGRQTEALFPALARQAASPGGAVGVAVRYLKVGG</sequence>
<organism evidence="8 9">
    <name type="scientific">Methylobacterium jeotgali</name>
    <dbReference type="NCBI Taxonomy" id="381630"/>
    <lineage>
        <taxon>Bacteria</taxon>
        <taxon>Pseudomonadati</taxon>
        <taxon>Pseudomonadota</taxon>
        <taxon>Alphaproteobacteria</taxon>
        <taxon>Hyphomicrobiales</taxon>
        <taxon>Methylobacteriaceae</taxon>
        <taxon>Methylobacterium</taxon>
    </lineage>
</organism>
<proteinExistence type="predicted"/>
<dbReference type="EMBL" id="BPQR01000043">
    <property type="protein sequence ID" value="GJE07315.1"/>
    <property type="molecule type" value="Genomic_DNA"/>
</dbReference>
<gene>
    <name evidence="8" type="primary">pknD</name>
    <name evidence="8" type="ORF">AOPFMNJM_2641</name>
</gene>
<protein>
    <submittedName>
        <fullName evidence="8">Serine/threonine-protein kinase PknD</fullName>
    </submittedName>
</protein>
<keyword evidence="4" id="KW-0067">ATP-binding</keyword>
<dbReference type="Gene3D" id="3.30.200.20">
    <property type="entry name" value="Phosphorylase Kinase, domain 1"/>
    <property type="match status" value="1"/>
</dbReference>
<dbReference type="InterPro" id="IPR011009">
    <property type="entry name" value="Kinase-like_dom_sf"/>
</dbReference>
<feature type="transmembrane region" description="Helical" evidence="6">
    <location>
        <begin position="297"/>
        <end position="317"/>
    </location>
</feature>
<dbReference type="PROSITE" id="PS00109">
    <property type="entry name" value="PROTEIN_KINASE_TYR"/>
    <property type="match status" value="1"/>
</dbReference>
<evidence type="ECO:0000313" key="9">
    <source>
        <dbReference type="Proteomes" id="UP001055102"/>
    </source>
</evidence>
<dbReference type="PANTHER" id="PTHR43289:SF34">
    <property type="entry name" value="SERINE_THREONINE-PROTEIN KINASE YBDM-RELATED"/>
    <property type="match status" value="1"/>
</dbReference>
<keyword evidence="6" id="KW-0472">Membrane</keyword>
<dbReference type="Pfam" id="PF00069">
    <property type="entry name" value="Pkinase"/>
    <property type="match status" value="1"/>
</dbReference>
<dbReference type="SUPFAM" id="SSF56112">
    <property type="entry name" value="Protein kinase-like (PK-like)"/>
    <property type="match status" value="1"/>
</dbReference>
<comment type="caution">
    <text evidence="8">The sequence shown here is derived from an EMBL/GenBank/DDBJ whole genome shotgun (WGS) entry which is preliminary data.</text>
</comment>
<evidence type="ECO:0000313" key="8">
    <source>
        <dbReference type="EMBL" id="GJE07315.1"/>
    </source>
</evidence>
<dbReference type="PROSITE" id="PS50011">
    <property type="entry name" value="PROTEIN_KINASE_DOM"/>
    <property type="match status" value="1"/>
</dbReference>
<accession>A0ABQ4SXT9</accession>
<feature type="region of interest" description="Disordered" evidence="5">
    <location>
        <begin position="347"/>
        <end position="440"/>
    </location>
</feature>
<dbReference type="Proteomes" id="UP001055102">
    <property type="component" value="Unassembled WGS sequence"/>
</dbReference>
<dbReference type="GO" id="GO:0016301">
    <property type="term" value="F:kinase activity"/>
    <property type="evidence" value="ECO:0007669"/>
    <property type="project" value="UniProtKB-KW"/>
</dbReference>
<keyword evidence="3 8" id="KW-0418">Kinase</keyword>
<dbReference type="RefSeq" id="WP_238276449.1">
    <property type="nucleotide sequence ID" value="NZ_BPQR01000043.1"/>
</dbReference>
<feature type="domain" description="Protein kinase" evidence="7">
    <location>
        <begin position="25"/>
        <end position="282"/>
    </location>
</feature>
<evidence type="ECO:0000256" key="6">
    <source>
        <dbReference type="SAM" id="Phobius"/>
    </source>
</evidence>
<dbReference type="Gene3D" id="1.10.510.10">
    <property type="entry name" value="Transferase(Phosphotransferase) domain 1"/>
    <property type="match status" value="1"/>
</dbReference>
<dbReference type="PANTHER" id="PTHR43289">
    <property type="entry name" value="MITOGEN-ACTIVATED PROTEIN KINASE KINASE KINASE 20-RELATED"/>
    <property type="match status" value="1"/>
</dbReference>
<dbReference type="CDD" id="cd14014">
    <property type="entry name" value="STKc_PknB_like"/>
    <property type="match status" value="1"/>
</dbReference>
<evidence type="ECO:0000256" key="4">
    <source>
        <dbReference type="ARBA" id="ARBA00022840"/>
    </source>
</evidence>